<dbReference type="InterPro" id="IPR029035">
    <property type="entry name" value="DHS-like_NAD/FAD-binding_dom"/>
</dbReference>
<dbReference type="SMART" id="SM00893">
    <property type="entry name" value="ETF"/>
    <property type="match status" value="1"/>
</dbReference>
<reference evidence="5 6" key="1">
    <citation type="journal article" date="2016" name="Sci. Rep.">
        <title>Metabolic traits of an uncultured archaeal lineage -MSBL1- from brine pools of the Red Sea.</title>
        <authorList>
            <person name="Mwirichia R."/>
            <person name="Alam I."/>
            <person name="Rashid M."/>
            <person name="Vinu M."/>
            <person name="Ba-Alawi W."/>
            <person name="Anthony Kamau A."/>
            <person name="Kamanda Ngugi D."/>
            <person name="Goker M."/>
            <person name="Klenk H.P."/>
            <person name="Bajic V."/>
            <person name="Stingl U."/>
        </authorList>
    </citation>
    <scope>NUCLEOTIDE SEQUENCE [LARGE SCALE GENOMIC DNA]</scope>
    <source>
        <strain evidence="5">SCGC-AAA259M10</strain>
    </source>
</reference>
<keyword evidence="3" id="KW-0274">FAD</keyword>
<feature type="domain" description="Electron transfer flavoprotein alpha/beta-subunit N-terminal" evidence="4">
    <location>
        <begin position="8"/>
        <end position="200"/>
    </location>
</feature>
<dbReference type="PANTHER" id="PTHR43153:SF1">
    <property type="entry name" value="ELECTRON TRANSFER FLAVOPROTEIN SUBUNIT ALPHA, MITOCHONDRIAL"/>
    <property type="match status" value="1"/>
</dbReference>
<dbReference type="FunFam" id="3.40.50.1220:FF:000001">
    <property type="entry name" value="Electron transfer flavoprotein, alpha subunit"/>
    <property type="match status" value="1"/>
</dbReference>
<dbReference type="Pfam" id="PF00766">
    <property type="entry name" value="ETF_alpha"/>
    <property type="match status" value="1"/>
</dbReference>
<comment type="caution">
    <text evidence="5">The sequence shown here is derived from an EMBL/GenBank/DDBJ whole genome shotgun (WGS) entry which is preliminary data.</text>
</comment>
<evidence type="ECO:0000313" key="6">
    <source>
        <dbReference type="Proteomes" id="UP000070341"/>
    </source>
</evidence>
<dbReference type="CDD" id="cd01715">
    <property type="entry name" value="ETF_alpha"/>
    <property type="match status" value="1"/>
</dbReference>
<dbReference type="GO" id="GO:0033539">
    <property type="term" value="P:fatty acid beta-oxidation using acyl-CoA dehydrogenase"/>
    <property type="evidence" value="ECO:0007669"/>
    <property type="project" value="TreeGrafter"/>
</dbReference>
<organism evidence="5 6">
    <name type="scientific">candidate division MSBL1 archaeon SCGC-AAA259M10</name>
    <dbReference type="NCBI Taxonomy" id="1698270"/>
    <lineage>
        <taxon>Archaea</taxon>
        <taxon>Methanobacteriati</taxon>
        <taxon>Methanobacteriota</taxon>
        <taxon>candidate division MSBL1</taxon>
    </lineage>
</organism>
<dbReference type="PATRIC" id="fig|1698270.3.peg.277"/>
<dbReference type="InterPro" id="IPR014730">
    <property type="entry name" value="ETF_a/b_N"/>
</dbReference>
<dbReference type="EMBL" id="LHXU01000015">
    <property type="protein sequence ID" value="KXB00260.1"/>
    <property type="molecule type" value="Genomic_DNA"/>
</dbReference>
<name>A0A133V1D3_9EURY</name>
<dbReference type="PANTHER" id="PTHR43153">
    <property type="entry name" value="ELECTRON TRANSFER FLAVOPROTEIN ALPHA"/>
    <property type="match status" value="1"/>
</dbReference>
<proteinExistence type="inferred from homology"/>
<dbReference type="InterPro" id="IPR033947">
    <property type="entry name" value="ETF_alpha_N"/>
</dbReference>
<dbReference type="InterPro" id="IPR001308">
    <property type="entry name" value="ETF_a/FixB"/>
</dbReference>
<keyword evidence="2" id="KW-0285">Flavoprotein</keyword>
<evidence type="ECO:0000256" key="1">
    <source>
        <dbReference type="ARBA" id="ARBA00005817"/>
    </source>
</evidence>
<evidence type="ECO:0000256" key="3">
    <source>
        <dbReference type="ARBA" id="ARBA00022827"/>
    </source>
</evidence>
<dbReference type="GO" id="GO:0009055">
    <property type="term" value="F:electron transfer activity"/>
    <property type="evidence" value="ECO:0007669"/>
    <property type="project" value="InterPro"/>
</dbReference>
<dbReference type="Proteomes" id="UP000070341">
    <property type="component" value="Unassembled WGS sequence"/>
</dbReference>
<dbReference type="Pfam" id="PF01012">
    <property type="entry name" value="ETF"/>
    <property type="match status" value="1"/>
</dbReference>
<evidence type="ECO:0000313" key="5">
    <source>
        <dbReference type="EMBL" id="KXB00260.1"/>
    </source>
</evidence>
<evidence type="ECO:0000259" key="4">
    <source>
        <dbReference type="SMART" id="SM00893"/>
    </source>
</evidence>
<dbReference type="SUPFAM" id="SSF52402">
    <property type="entry name" value="Adenine nucleotide alpha hydrolases-like"/>
    <property type="match status" value="1"/>
</dbReference>
<accession>A0A133V1D3</accession>
<protein>
    <submittedName>
        <fullName evidence="5">Electron transfer flavoprotein, alpha subunit</fullName>
    </submittedName>
</protein>
<dbReference type="Gene3D" id="3.40.50.1220">
    <property type="entry name" value="TPP-binding domain"/>
    <property type="match status" value="1"/>
</dbReference>
<keyword evidence="6" id="KW-1185">Reference proteome</keyword>
<dbReference type="InterPro" id="IPR014729">
    <property type="entry name" value="Rossmann-like_a/b/a_fold"/>
</dbReference>
<dbReference type="Gene3D" id="3.40.50.620">
    <property type="entry name" value="HUPs"/>
    <property type="match status" value="1"/>
</dbReference>
<comment type="similarity">
    <text evidence="1">Belongs to the ETF alpha-subunit/FixB family.</text>
</comment>
<dbReference type="PIRSF" id="PIRSF000089">
    <property type="entry name" value="Electra_flavoP_a"/>
    <property type="match status" value="1"/>
</dbReference>
<dbReference type="GO" id="GO:0050660">
    <property type="term" value="F:flavin adenine dinucleotide binding"/>
    <property type="evidence" value="ECO:0007669"/>
    <property type="project" value="InterPro"/>
</dbReference>
<evidence type="ECO:0000256" key="2">
    <source>
        <dbReference type="ARBA" id="ARBA00022630"/>
    </source>
</evidence>
<gene>
    <name evidence="5" type="ORF">AKJ40_01610</name>
</gene>
<sequence>MSTNNTDVWTFVEQREGKIHPVSYEILSKGREIADELGANISSVFLTPDGEDAEELLYRGADRVFLFESPVFGLPKEMIFKENINELVRRETPEIFLIGATRFGRSLAPRISASLKTGLTADCTGLEVDEAGEFIQIRPAFTGNVLAHIKTSTRPKMSTVRFGEFEKPDRDPNRSGEIIEMDPFVEESKDVEISERVEEEDVNLENEKVIVSGGRGLKEPSDFELLRELAELLGGEIGSSRPLVDEGWLDRCYQVGYSGKRVKPDLYFACGISGASQHLAGMKESDTIIAINSDPSAPIFDVADYGIVGDLYEVIPKLIERIKEVSDDEKKGN</sequence>
<dbReference type="SUPFAM" id="SSF52467">
    <property type="entry name" value="DHS-like NAD/FAD-binding domain"/>
    <property type="match status" value="1"/>
</dbReference>
<dbReference type="AlphaFoldDB" id="A0A133V1D3"/>
<dbReference type="InterPro" id="IPR014731">
    <property type="entry name" value="ETF_asu_C"/>
</dbReference>